<evidence type="ECO:0000313" key="4">
    <source>
        <dbReference type="EMBL" id="RAI33083.1"/>
    </source>
</evidence>
<protein>
    <submittedName>
        <fullName evidence="4">MCD, Malonyl-CoA decarboxylase MCD</fullName>
    </submittedName>
</protein>
<evidence type="ECO:0000256" key="1">
    <source>
        <dbReference type="SAM" id="MobiDB-lite"/>
    </source>
</evidence>
<feature type="region of interest" description="Disordered" evidence="1">
    <location>
        <begin position="455"/>
        <end position="518"/>
    </location>
</feature>
<evidence type="ECO:0000259" key="2">
    <source>
        <dbReference type="Pfam" id="PF05292"/>
    </source>
</evidence>
<feature type="compositionally biased region" description="Basic and acidic residues" evidence="1">
    <location>
        <begin position="455"/>
        <end position="473"/>
    </location>
</feature>
<dbReference type="Proteomes" id="UP000248863">
    <property type="component" value="Unassembled WGS sequence"/>
</dbReference>
<dbReference type="GO" id="GO:0006633">
    <property type="term" value="P:fatty acid biosynthetic process"/>
    <property type="evidence" value="ECO:0007669"/>
    <property type="project" value="InterPro"/>
</dbReference>
<feature type="compositionally biased region" description="Low complexity" evidence="1">
    <location>
        <begin position="490"/>
        <end position="505"/>
    </location>
</feature>
<dbReference type="OrthoDB" id="5292736at2"/>
<dbReference type="InterPro" id="IPR038351">
    <property type="entry name" value="MCD_N_sf"/>
</dbReference>
<dbReference type="Pfam" id="PF17408">
    <property type="entry name" value="MCD_N"/>
    <property type="match status" value="1"/>
</dbReference>
<accession>A0A327K5S6</accession>
<dbReference type="RefSeq" id="WP_111359440.1">
    <property type="nucleotide sequence ID" value="NZ_NHSK01000232.1"/>
</dbReference>
<dbReference type="EMBL" id="NPEU01000383">
    <property type="protein sequence ID" value="RAI33083.1"/>
    <property type="molecule type" value="Genomic_DNA"/>
</dbReference>
<organism evidence="4 5">
    <name type="scientific">Rhodoplanes elegans</name>
    <dbReference type="NCBI Taxonomy" id="29408"/>
    <lineage>
        <taxon>Bacteria</taxon>
        <taxon>Pseudomonadati</taxon>
        <taxon>Pseudomonadota</taxon>
        <taxon>Alphaproteobacteria</taxon>
        <taxon>Hyphomicrobiales</taxon>
        <taxon>Nitrobacteraceae</taxon>
        <taxon>Rhodoplanes</taxon>
    </lineage>
</organism>
<keyword evidence="5" id="KW-1185">Reference proteome</keyword>
<dbReference type="AlphaFoldDB" id="A0A327K5S6"/>
<feature type="domain" description="Malonyl-CoA decarboxylase N-terminal" evidence="3">
    <location>
        <begin position="82"/>
        <end position="165"/>
    </location>
</feature>
<comment type="caution">
    <text evidence="4">The sequence shown here is derived from an EMBL/GenBank/DDBJ whole genome shotgun (WGS) entry which is preliminary data.</text>
</comment>
<dbReference type="GO" id="GO:0050080">
    <property type="term" value="F:malonyl-CoA decarboxylase activity"/>
    <property type="evidence" value="ECO:0007669"/>
    <property type="project" value="InterPro"/>
</dbReference>
<dbReference type="Gene3D" id="1.20.140.90">
    <property type="entry name" value="Malonyl-CoA decarboxylase, oligemerization domain"/>
    <property type="match status" value="1"/>
</dbReference>
<evidence type="ECO:0000313" key="5">
    <source>
        <dbReference type="Proteomes" id="UP000248863"/>
    </source>
</evidence>
<proteinExistence type="predicted"/>
<dbReference type="InterPro" id="IPR035372">
    <property type="entry name" value="MCD_N"/>
</dbReference>
<feature type="compositionally biased region" description="Basic and acidic residues" evidence="1">
    <location>
        <begin position="508"/>
        <end position="518"/>
    </location>
</feature>
<dbReference type="Gene3D" id="3.40.630.150">
    <property type="entry name" value="Malonyl-CoA decarboxylase, catalytic domain"/>
    <property type="match status" value="1"/>
</dbReference>
<sequence>MNTSFFGELLQTISERGRGLLDRRREPPGQVHSESLADLCESLLTGRGEASGTALAREILQRYEELKTGPRIAFFEALATRFGPDRKRLDKAMEAFRVDPSDVAAHVLHIAAEPRRQELFRRLNLAPHGTAALVRMREHLLAAMTRRPDLEPIDADFRHLFASWFNRGFLVLRRIDWSTPAVVLERIIRYEAVHEIRDWNDLRARIDPPDRRCYAFFHPALVDDPLIFVEVALTREIPGAIGPILATEREPIDPERATTAVFYSISNCQRGLASVSFGSFLIKQVVADISRDFPRLTTFVTLSPAPNFASWLKRERVAEASMLSESDRVTLARLDEDGWWENKATLEELRDPMMRAAANYYMNGRDRRGRPVDSVARFHLGNGARLERLDWPADLSARGRAQSYGLMVNYLYDLGDIEQNHEAYAESRTVIAANAVKKLAKAPRALVPTKLIGGDKKADAAKADKKADAKAADPKALPKPANDGAPVAETATTSDGAAATASTTAKPQPEKTVEPSTT</sequence>
<evidence type="ECO:0000259" key="3">
    <source>
        <dbReference type="Pfam" id="PF17408"/>
    </source>
</evidence>
<feature type="domain" description="Malonyl-CoA decarboxylase C-terminal" evidence="2">
    <location>
        <begin position="168"/>
        <end position="413"/>
    </location>
</feature>
<dbReference type="InterPro" id="IPR007956">
    <property type="entry name" value="Malonyl_CoA_deC_C"/>
</dbReference>
<name>A0A327K5S6_9BRAD</name>
<dbReference type="InterPro" id="IPR042303">
    <property type="entry name" value="Malonyl_CoA_deC_C_sf"/>
</dbReference>
<dbReference type="Pfam" id="PF05292">
    <property type="entry name" value="MCD"/>
    <property type="match status" value="1"/>
</dbReference>
<reference evidence="4 5" key="1">
    <citation type="submission" date="2017-07" db="EMBL/GenBank/DDBJ databases">
        <title>Draft Genome Sequences of Select Purple Nonsulfur Bacteria.</title>
        <authorList>
            <person name="Lasarre B."/>
            <person name="Mckinlay J.B."/>
        </authorList>
    </citation>
    <scope>NUCLEOTIDE SEQUENCE [LARGE SCALE GENOMIC DNA]</scope>
    <source>
        <strain evidence="4 5">DSM 11907</strain>
    </source>
</reference>
<dbReference type="PANTHER" id="PTHR28641">
    <property type="match status" value="1"/>
</dbReference>
<dbReference type="PANTHER" id="PTHR28641:SF1">
    <property type="entry name" value="MALONYL-COA DECARBOXYLASE, MITOCHONDRIAL"/>
    <property type="match status" value="1"/>
</dbReference>
<dbReference type="InterPro" id="IPR038917">
    <property type="entry name" value="Malonyl_CoA_deC"/>
</dbReference>
<gene>
    <name evidence="4" type="ORF">CH338_23140</name>
</gene>